<dbReference type="STRING" id="97972.A0A2V1D7G3"/>
<feature type="chain" id="PRO_5016074201" evidence="2">
    <location>
        <begin position="24"/>
        <end position="264"/>
    </location>
</feature>
<keyword evidence="1" id="KW-1133">Transmembrane helix</keyword>
<keyword evidence="2" id="KW-0732">Signal</keyword>
<evidence type="ECO:0000313" key="4">
    <source>
        <dbReference type="Proteomes" id="UP000244855"/>
    </source>
</evidence>
<dbReference type="EMBL" id="KZ805607">
    <property type="protein sequence ID" value="PVH93194.1"/>
    <property type="molecule type" value="Genomic_DNA"/>
</dbReference>
<feature type="transmembrane region" description="Helical" evidence="1">
    <location>
        <begin position="112"/>
        <end position="132"/>
    </location>
</feature>
<feature type="signal peptide" evidence="2">
    <location>
        <begin position="1"/>
        <end position="23"/>
    </location>
</feature>
<gene>
    <name evidence="3" type="ORF">DM02DRAFT_634769</name>
</gene>
<reference evidence="3 4" key="1">
    <citation type="journal article" date="2018" name="Sci. Rep.">
        <title>Comparative genomics provides insights into the lifestyle and reveals functional heterogeneity of dark septate endophytic fungi.</title>
        <authorList>
            <person name="Knapp D.G."/>
            <person name="Nemeth J.B."/>
            <person name="Barry K."/>
            <person name="Hainaut M."/>
            <person name="Henrissat B."/>
            <person name="Johnson J."/>
            <person name="Kuo A."/>
            <person name="Lim J.H.P."/>
            <person name="Lipzen A."/>
            <person name="Nolan M."/>
            <person name="Ohm R.A."/>
            <person name="Tamas L."/>
            <person name="Grigoriev I.V."/>
            <person name="Spatafora J.W."/>
            <person name="Nagy L.G."/>
            <person name="Kovacs G.M."/>
        </authorList>
    </citation>
    <scope>NUCLEOTIDE SEQUENCE [LARGE SCALE GENOMIC DNA]</scope>
    <source>
        <strain evidence="3 4">DSE2036</strain>
    </source>
</reference>
<keyword evidence="4" id="KW-1185">Reference proteome</keyword>
<name>A0A2V1D7G3_9PLEO</name>
<sequence>MPPCMSPLFFLGSCALLGPSVYIGPYWKGFIITPPEASDLSFYPNLAIGFGRRPVTLGPMVLARIHSYQVELTLVHSSALDLSVPLKQQVAVNSVRWLDDRTHHTSGYSWQLFYYVAFAFAVALLILTFFVAEETAHKRDAAAPFKRPTAVTANPVVTANSAVNHVDCESPAQAMKMLGFHLPSQFNSHSQHLPIYLSGADRLAERLTRKNSGIREAEIDETRRPPPRRLNRIRRNCLVFFGVGMDRWGALFNLSFTLAYAVDS</sequence>
<dbReference type="Proteomes" id="UP000244855">
    <property type="component" value="Unassembled WGS sequence"/>
</dbReference>
<organism evidence="3 4">
    <name type="scientific">Periconia macrospinosa</name>
    <dbReference type="NCBI Taxonomy" id="97972"/>
    <lineage>
        <taxon>Eukaryota</taxon>
        <taxon>Fungi</taxon>
        <taxon>Dikarya</taxon>
        <taxon>Ascomycota</taxon>
        <taxon>Pezizomycotina</taxon>
        <taxon>Dothideomycetes</taxon>
        <taxon>Pleosporomycetidae</taxon>
        <taxon>Pleosporales</taxon>
        <taxon>Massarineae</taxon>
        <taxon>Periconiaceae</taxon>
        <taxon>Periconia</taxon>
    </lineage>
</organism>
<keyword evidence="1" id="KW-0812">Transmembrane</keyword>
<keyword evidence="1" id="KW-0472">Membrane</keyword>
<evidence type="ECO:0000256" key="1">
    <source>
        <dbReference type="SAM" id="Phobius"/>
    </source>
</evidence>
<accession>A0A2V1D7G3</accession>
<dbReference type="OrthoDB" id="268400at2759"/>
<proteinExistence type="predicted"/>
<evidence type="ECO:0000256" key="2">
    <source>
        <dbReference type="SAM" id="SignalP"/>
    </source>
</evidence>
<evidence type="ECO:0000313" key="3">
    <source>
        <dbReference type="EMBL" id="PVH93194.1"/>
    </source>
</evidence>
<feature type="transmembrane region" description="Helical" evidence="1">
    <location>
        <begin position="238"/>
        <end position="262"/>
    </location>
</feature>
<dbReference type="AlphaFoldDB" id="A0A2V1D7G3"/>
<protein>
    <submittedName>
        <fullName evidence="3">Uncharacterized protein</fullName>
    </submittedName>
</protein>